<dbReference type="PRINTS" id="PR00313">
    <property type="entry name" value="CABNDNGRPT"/>
</dbReference>
<dbReference type="SUPFAM" id="SSF51120">
    <property type="entry name" value="beta-Roll"/>
    <property type="match status" value="2"/>
</dbReference>
<sequence>MTFKSNFIFGAVQLTNGDDTLSAKKYLLADVFGRDGDDAFIATGNGSISFSAFKGGAGNDRLVVDADTSLIGSSTYNGGADKDILEFSSSDRIVMRETGVSSTGETEITLTTLKFGWLPLGSITTTSVERFVITGSAYNDVLVGSSSNDWLDGGAGADTFAGSAGDDGYVFSSAAERVVGETQNGGEDSIWTTVSVDLRQNQFVENLRLYEEGGAINAIGNELANLITGNAAKNVITGGLGNDSLYGKGGADVFVFAEYGQANKDSVWDFDSDDKIQLSKSVFSGLDANNDGVLNAGALTFGTRAEGTNAQIIYDAKTGNISYDADGTGSSPTEVIALIGRNLPFLDHKDFLLA</sequence>
<proteinExistence type="predicted"/>
<dbReference type="Proteomes" id="UP000531216">
    <property type="component" value="Unassembled WGS sequence"/>
</dbReference>
<dbReference type="AlphaFoldDB" id="A0A7W6C206"/>
<gene>
    <name evidence="1" type="ORF">GGR05_004206</name>
</gene>
<comment type="caution">
    <text evidence="1">The sequence shown here is derived from an EMBL/GenBank/DDBJ whole genome shotgun (WGS) entry which is preliminary data.</text>
</comment>
<evidence type="ECO:0000313" key="1">
    <source>
        <dbReference type="EMBL" id="MBB3938036.1"/>
    </source>
</evidence>
<organism evidence="1 2">
    <name type="scientific">Aureimonas phyllosphaerae</name>
    <dbReference type="NCBI Taxonomy" id="1166078"/>
    <lineage>
        <taxon>Bacteria</taxon>
        <taxon>Pseudomonadati</taxon>
        <taxon>Pseudomonadota</taxon>
        <taxon>Alphaproteobacteria</taxon>
        <taxon>Hyphomicrobiales</taxon>
        <taxon>Aurantimonadaceae</taxon>
        <taxon>Aureimonas</taxon>
    </lineage>
</organism>
<dbReference type="InterPro" id="IPR001343">
    <property type="entry name" value="Hemolysn_Ca-bd"/>
</dbReference>
<dbReference type="Gene3D" id="2.160.20.160">
    <property type="match status" value="1"/>
</dbReference>
<protein>
    <submittedName>
        <fullName evidence="1">Ca2+-binding RTX toxin-like protein</fullName>
    </submittedName>
</protein>
<keyword evidence="2" id="KW-1185">Reference proteome</keyword>
<dbReference type="InterPro" id="IPR011049">
    <property type="entry name" value="Serralysin-like_metalloprot_C"/>
</dbReference>
<dbReference type="RefSeq" id="WP_139224712.1">
    <property type="nucleotide sequence ID" value="NZ_FOOA01000024.1"/>
</dbReference>
<dbReference type="GO" id="GO:0005509">
    <property type="term" value="F:calcium ion binding"/>
    <property type="evidence" value="ECO:0007669"/>
    <property type="project" value="InterPro"/>
</dbReference>
<accession>A0A7W6C206</accession>
<name>A0A7W6C206_9HYPH</name>
<dbReference type="OrthoDB" id="7903906at2"/>
<dbReference type="Gene3D" id="2.150.10.10">
    <property type="entry name" value="Serralysin-like metalloprotease, C-terminal"/>
    <property type="match status" value="2"/>
</dbReference>
<dbReference type="Pfam" id="PF00353">
    <property type="entry name" value="HemolysinCabind"/>
    <property type="match status" value="2"/>
</dbReference>
<reference evidence="1 2" key="1">
    <citation type="submission" date="2020-08" db="EMBL/GenBank/DDBJ databases">
        <title>Genomic Encyclopedia of Type Strains, Phase IV (KMG-IV): sequencing the most valuable type-strain genomes for metagenomic binning, comparative biology and taxonomic classification.</title>
        <authorList>
            <person name="Goeker M."/>
        </authorList>
    </citation>
    <scope>NUCLEOTIDE SEQUENCE [LARGE SCALE GENOMIC DNA]</scope>
    <source>
        <strain evidence="1 2">DSM 25024</strain>
    </source>
</reference>
<dbReference type="EMBL" id="JACIDO010000015">
    <property type="protein sequence ID" value="MBB3938036.1"/>
    <property type="molecule type" value="Genomic_DNA"/>
</dbReference>
<evidence type="ECO:0000313" key="2">
    <source>
        <dbReference type="Proteomes" id="UP000531216"/>
    </source>
</evidence>